<protein>
    <submittedName>
        <fullName evidence="1">Uncharacterized protein</fullName>
    </submittedName>
</protein>
<gene>
    <name evidence="1" type="ORF">CPT_Miami_065</name>
</gene>
<reference evidence="1 2" key="1">
    <citation type="submission" date="2020-07" db="EMBL/GenBank/DDBJ databases">
        <title>Complete genome sequence of Klebsiella pneumoniae phage Miami.</title>
        <authorList>
            <person name="Mora D.A."/>
            <person name="Lessor L."/>
            <person name="Gill J."/>
            <person name="Liu M."/>
        </authorList>
    </citation>
    <scope>NUCLEOTIDE SEQUENCE [LARGE SCALE GENOMIC DNA]</scope>
</reference>
<name>A0A873WCT3_9CAUD</name>
<proteinExistence type="predicted"/>
<evidence type="ECO:0000313" key="1">
    <source>
        <dbReference type="EMBL" id="QPB09160.1"/>
    </source>
</evidence>
<dbReference type="EMBL" id="MT701590">
    <property type="protein sequence ID" value="QPB09160.1"/>
    <property type="molecule type" value="Genomic_DNA"/>
</dbReference>
<sequence length="156" mass="17819">MDTTVASEIPLDQTPQYADDVECTDAYIFETDEDGVGLELALFSPLPDSFTPVLRMALVKLDTAMPIDGIEGLYRDLDQTFVNNYMTGYLEDDFERFFIHLAEHLERYGGDTHPAMIATIEQIACMTEIYELKDFREFIYGVTVMVKLFNPEPTIH</sequence>
<organism evidence="1 2">
    <name type="scientific">Klebsiella phage Miami</name>
    <dbReference type="NCBI Taxonomy" id="2767581"/>
    <lineage>
        <taxon>Viruses</taxon>
        <taxon>Duplodnaviria</taxon>
        <taxon>Heunggongvirae</taxon>
        <taxon>Uroviricota</taxon>
        <taxon>Caudoviricetes</taxon>
        <taxon>Chimalliviridae</taxon>
        <taxon>Miamivirus</taxon>
        <taxon>Miamivirus miami</taxon>
    </lineage>
</organism>
<keyword evidence="2" id="KW-1185">Reference proteome</keyword>
<evidence type="ECO:0000313" key="2">
    <source>
        <dbReference type="Proteomes" id="UP000662782"/>
    </source>
</evidence>
<dbReference type="Proteomes" id="UP000662782">
    <property type="component" value="Segment"/>
</dbReference>
<accession>A0A873WCT3</accession>